<protein>
    <submittedName>
        <fullName evidence="10">Sugar ABC transporter permease</fullName>
    </submittedName>
</protein>
<dbReference type="PANTHER" id="PTHR32243">
    <property type="entry name" value="MALTOSE TRANSPORT SYSTEM PERMEASE-RELATED"/>
    <property type="match status" value="1"/>
</dbReference>
<dbReference type="Proteomes" id="UP000334820">
    <property type="component" value="Unassembled WGS sequence"/>
</dbReference>
<dbReference type="PROSITE" id="PS50928">
    <property type="entry name" value="ABC_TM1"/>
    <property type="match status" value="1"/>
</dbReference>
<comment type="similarity">
    <text evidence="7">Belongs to the binding-protein-dependent transport system permease family.</text>
</comment>
<feature type="transmembrane region" description="Helical" evidence="7">
    <location>
        <begin position="34"/>
        <end position="55"/>
    </location>
</feature>
<dbReference type="CDD" id="cd06261">
    <property type="entry name" value="TM_PBP2"/>
    <property type="match status" value="1"/>
</dbReference>
<keyword evidence="3" id="KW-1003">Cell membrane</keyword>
<dbReference type="InterPro" id="IPR035906">
    <property type="entry name" value="MetI-like_sf"/>
</dbReference>
<comment type="subcellular location">
    <subcellularLocation>
        <location evidence="1 7">Cell membrane</location>
        <topology evidence="1 7">Multi-pass membrane protein</topology>
    </subcellularLocation>
</comment>
<dbReference type="SUPFAM" id="SSF161098">
    <property type="entry name" value="MetI-like"/>
    <property type="match status" value="1"/>
</dbReference>
<evidence type="ECO:0000259" key="9">
    <source>
        <dbReference type="PROSITE" id="PS50928"/>
    </source>
</evidence>
<keyword evidence="4 7" id="KW-0812">Transmembrane</keyword>
<evidence type="ECO:0000256" key="5">
    <source>
        <dbReference type="ARBA" id="ARBA00022989"/>
    </source>
</evidence>
<keyword evidence="11" id="KW-1185">Reference proteome</keyword>
<feature type="transmembrane region" description="Helical" evidence="7">
    <location>
        <begin position="263"/>
        <end position="284"/>
    </location>
</feature>
<comment type="caution">
    <text evidence="10">The sequence shown here is derived from an EMBL/GenBank/DDBJ whole genome shotgun (WGS) entry which is preliminary data.</text>
</comment>
<feature type="transmembrane region" description="Helical" evidence="7">
    <location>
        <begin position="128"/>
        <end position="152"/>
    </location>
</feature>
<dbReference type="Pfam" id="PF00528">
    <property type="entry name" value="BPD_transp_1"/>
    <property type="match status" value="1"/>
</dbReference>
<proteinExistence type="inferred from homology"/>
<feature type="transmembrane region" description="Helical" evidence="7">
    <location>
        <begin position="233"/>
        <end position="254"/>
    </location>
</feature>
<evidence type="ECO:0000313" key="10">
    <source>
        <dbReference type="EMBL" id="GER83828.1"/>
    </source>
</evidence>
<evidence type="ECO:0000313" key="11">
    <source>
        <dbReference type="Proteomes" id="UP000334820"/>
    </source>
</evidence>
<dbReference type="EMBL" id="BKZV01000003">
    <property type="protein sequence ID" value="GER83828.1"/>
    <property type="molecule type" value="Genomic_DNA"/>
</dbReference>
<organism evidence="10 11">
    <name type="scientific">Thermogemmatispora aurantia</name>
    <dbReference type="NCBI Taxonomy" id="2045279"/>
    <lineage>
        <taxon>Bacteria</taxon>
        <taxon>Bacillati</taxon>
        <taxon>Chloroflexota</taxon>
        <taxon>Ktedonobacteria</taxon>
        <taxon>Thermogemmatisporales</taxon>
        <taxon>Thermogemmatisporaceae</taxon>
        <taxon>Thermogemmatispora</taxon>
    </lineage>
</organism>
<feature type="region of interest" description="Disordered" evidence="8">
    <location>
        <begin position="1"/>
        <end position="20"/>
    </location>
</feature>
<evidence type="ECO:0000256" key="8">
    <source>
        <dbReference type="SAM" id="MobiDB-lite"/>
    </source>
</evidence>
<evidence type="ECO:0000256" key="6">
    <source>
        <dbReference type="ARBA" id="ARBA00023136"/>
    </source>
</evidence>
<keyword evidence="6 7" id="KW-0472">Membrane</keyword>
<evidence type="ECO:0000256" key="1">
    <source>
        <dbReference type="ARBA" id="ARBA00004651"/>
    </source>
</evidence>
<dbReference type="InterPro" id="IPR050901">
    <property type="entry name" value="BP-dep_ABC_trans_perm"/>
</dbReference>
<dbReference type="InterPro" id="IPR000515">
    <property type="entry name" value="MetI-like"/>
</dbReference>
<keyword evidence="5 7" id="KW-1133">Transmembrane helix</keyword>
<dbReference type="RefSeq" id="WP_151728540.1">
    <property type="nucleotide sequence ID" value="NZ_BKZV01000003.1"/>
</dbReference>
<evidence type="ECO:0000256" key="2">
    <source>
        <dbReference type="ARBA" id="ARBA00022448"/>
    </source>
</evidence>
<dbReference type="GO" id="GO:0005886">
    <property type="term" value="C:plasma membrane"/>
    <property type="evidence" value="ECO:0007669"/>
    <property type="project" value="UniProtKB-SubCell"/>
</dbReference>
<reference evidence="10 11" key="1">
    <citation type="journal article" date="2019" name="Int. J. Syst. Evol. Microbiol.">
        <title>Thermogemmatispora aurantia sp. nov. and Thermogemmatispora argillosa sp. nov., within the class Ktedonobacteria, and emended description of the genus Thermogemmatispora.</title>
        <authorList>
            <person name="Zheng Y."/>
            <person name="Wang C.M."/>
            <person name="Sakai Y."/>
            <person name="Abe K."/>
            <person name="Yokota A."/>
            <person name="Yabe S."/>
        </authorList>
    </citation>
    <scope>NUCLEOTIDE SEQUENCE [LARGE SCALE GENOMIC DNA]</scope>
    <source>
        <strain evidence="10 11">A1-2</strain>
    </source>
</reference>
<feature type="transmembrane region" description="Helical" evidence="7">
    <location>
        <begin position="158"/>
        <end position="184"/>
    </location>
</feature>
<feature type="transmembrane region" description="Helical" evidence="7">
    <location>
        <begin position="205"/>
        <end position="227"/>
    </location>
</feature>
<feature type="transmembrane region" description="Helical" evidence="7">
    <location>
        <begin position="92"/>
        <end position="116"/>
    </location>
</feature>
<dbReference type="Gene3D" id="1.10.3720.10">
    <property type="entry name" value="MetI-like"/>
    <property type="match status" value="1"/>
</dbReference>
<accession>A0A5J4K584</accession>
<evidence type="ECO:0000256" key="3">
    <source>
        <dbReference type="ARBA" id="ARBA00022475"/>
    </source>
</evidence>
<dbReference type="GO" id="GO:0055085">
    <property type="term" value="P:transmembrane transport"/>
    <property type="evidence" value="ECO:0007669"/>
    <property type="project" value="InterPro"/>
</dbReference>
<dbReference type="PANTHER" id="PTHR32243:SF18">
    <property type="entry name" value="INNER MEMBRANE ABC TRANSPORTER PERMEASE PROTEIN YCJP"/>
    <property type="match status" value="1"/>
</dbReference>
<feature type="domain" description="ABC transmembrane type-1" evidence="9">
    <location>
        <begin position="93"/>
        <end position="284"/>
    </location>
</feature>
<evidence type="ECO:0000256" key="7">
    <source>
        <dbReference type="RuleBase" id="RU363032"/>
    </source>
</evidence>
<feature type="compositionally biased region" description="Low complexity" evidence="8">
    <location>
        <begin position="1"/>
        <end position="18"/>
    </location>
</feature>
<dbReference type="AlphaFoldDB" id="A0A5J4K584"/>
<name>A0A5J4K584_9CHLR</name>
<sequence length="299" mass="32614">MALAPTTTAPATESSRPTARSRAPLLKPLTRQTLLYLALAVIIVVQFLPLIWALLTSLMTPQETTSIPATLWPAHPTLSSYIEALQGDIGRYYLNSIIASLVSTLVTMVLATLAAYAFARLRFRWKRLALLFVVSLSLFPPFSQVIPLYMMLQGVHLIGTLLALIIPYSVFGLPMAILMLMAFLQEVPFEYEEAAALDGMSRLGAFVRVVLPMIIPGLFTTAVIVFVGDWNEYLFALNYTTTATYTLPVGIVILSQTEFTTNFGVLSAAMVMSVVPLVALILLLERRIVSGLTAGGLKG</sequence>
<evidence type="ECO:0000256" key="4">
    <source>
        <dbReference type="ARBA" id="ARBA00022692"/>
    </source>
</evidence>
<gene>
    <name evidence="10" type="primary">malG</name>
    <name evidence="10" type="ORF">KTAU_24650</name>
</gene>
<keyword evidence="2 7" id="KW-0813">Transport</keyword>